<evidence type="ECO:0000313" key="5">
    <source>
        <dbReference type="EMBL" id="GCE77611.1"/>
    </source>
</evidence>
<gene>
    <name evidence="5" type="ORF">CBZ_26670</name>
</gene>
<dbReference type="GO" id="GO:0000166">
    <property type="term" value="F:nucleotide binding"/>
    <property type="evidence" value="ECO:0007669"/>
    <property type="project" value="UniProtKB-KW"/>
</dbReference>
<evidence type="ECO:0000256" key="2">
    <source>
        <dbReference type="ARBA" id="ARBA00024200"/>
    </source>
</evidence>
<dbReference type="PANTHER" id="PTHR33359:SF1">
    <property type="entry name" value="MOLYBDOPTERIN SYNTHASE SULFUR CARRIER SUBUNIT"/>
    <property type="match status" value="1"/>
</dbReference>
<dbReference type="InterPro" id="IPR003749">
    <property type="entry name" value="ThiS/MoaD-like"/>
</dbReference>
<dbReference type="PANTHER" id="PTHR33359">
    <property type="entry name" value="MOLYBDOPTERIN SYNTHASE SULFUR CARRIER SUBUNIT"/>
    <property type="match status" value="1"/>
</dbReference>
<proteinExistence type="inferred from homology"/>
<organism evidence="5 6">
    <name type="scientific">Cellulomonas biazotea</name>
    <dbReference type="NCBI Taxonomy" id="1709"/>
    <lineage>
        <taxon>Bacteria</taxon>
        <taxon>Bacillati</taxon>
        <taxon>Actinomycetota</taxon>
        <taxon>Actinomycetes</taxon>
        <taxon>Micrococcales</taxon>
        <taxon>Cellulomonadaceae</taxon>
        <taxon>Cellulomonas</taxon>
    </lineage>
</organism>
<evidence type="ECO:0000256" key="4">
    <source>
        <dbReference type="SAM" id="MobiDB-lite"/>
    </source>
</evidence>
<dbReference type="AlphaFoldDB" id="A0A402DTY9"/>
<dbReference type="EMBL" id="BIMR01000230">
    <property type="protein sequence ID" value="GCE77611.1"/>
    <property type="molecule type" value="Genomic_DNA"/>
</dbReference>
<dbReference type="RefSeq" id="WP_307720761.1">
    <property type="nucleotide sequence ID" value="NZ_BIMR01000230.1"/>
</dbReference>
<keyword evidence="1" id="KW-0547">Nucleotide-binding</keyword>
<dbReference type="InterPro" id="IPR012675">
    <property type="entry name" value="Beta-grasp_dom_sf"/>
</dbReference>
<dbReference type="InterPro" id="IPR016155">
    <property type="entry name" value="Mopterin_synth/thiamin_S_b"/>
</dbReference>
<evidence type="ECO:0000256" key="3">
    <source>
        <dbReference type="ARBA" id="ARBA00024247"/>
    </source>
</evidence>
<comment type="similarity">
    <text evidence="2">Belongs to the MoaD family.</text>
</comment>
<evidence type="ECO:0000256" key="1">
    <source>
        <dbReference type="ARBA" id="ARBA00022741"/>
    </source>
</evidence>
<dbReference type="GO" id="GO:0006777">
    <property type="term" value="P:Mo-molybdopterin cofactor biosynthetic process"/>
    <property type="evidence" value="ECO:0007669"/>
    <property type="project" value="InterPro"/>
</dbReference>
<dbReference type="SUPFAM" id="SSF54285">
    <property type="entry name" value="MoaD/ThiS"/>
    <property type="match status" value="1"/>
</dbReference>
<name>A0A402DTY9_9CELL</name>
<feature type="region of interest" description="Disordered" evidence="4">
    <location>
        <begin position="77"/>
        <end position="98"/>
    </location>
</feature>
<dbReference type="Pfam" id="PF02597">
    <property type="entry name" value="ThiS"/>
    <property type="match status" value="1"/>
</dbReference>
<comment type="caution">
    <text evidence="5">The sequence shown here is derived from an EMBL/GenBank/DDBJ whole genome shotgun (WGS) entry which is preliminary data.</text>
</comment>
<keyword evidence="6" id="KW-1185">Reference proteome</keyword>
<dbReference type="Proteomes" id="UP000289954">
    <property type="component" value="Unassembled WGS sequence"/>
</dbReference>
<reference evidence="5 6" key="1">
    <citation type="submission" date="2019-01" db="EMBL/GenBank/DDBJ databases">
        <title>Draft genome sequence of Cellulomonas takizawaensis strain TKZ-21.</title>
        <authorList>
            <person name="Yamamura H."/>
            <person name="Hayashi T."/>
            <person name="Hamada M."/>
            <person name="Serisawa Y."/>
            <person name="Matsuyama K."/>
            <person name="Nakagawa Y."/>
            <person name="Otoguro M."/>
            <person name="Yanagida F."/>
            <person name="Hayakawa M."/>
        </authorList>
    </citation>
    <scope>NUCLEOTIDE SEQUENCE [LARGE SCALE GENOMIC DNA]</scope>
    <source>
        <strain evidence="5 6">NBRC12680</strain>
    </source>
</reference>
<accession>A0A402DTY9</accession>
<dbReference type="Gene3D" id="3.10.20.30">
    <property type="match status" value="1"/>
</dbReference>
<dbReference type="GO" id="GO:1990133">
    <property type="term" value="C:molybdopterin adenylyltransferase complex"/>
    <property type="evidence" value="ECO:0007669"/>
    <property type="project" value="TreeGrafter"/>
</dbReference>
<protein>
    <recommendedName>
        <fullName evidence="3">Molybdopterin synthase sulfur carrier subunit</fullName>
    </recommendedName>
</protein>
<dbReference type="InterPro" id="IPR044672">
    <property type="entry name" value="MOCS2A"/>
</dbReference>
<evidence type="ECO:0000313" key="6">
    <source>
        <dbReference type="Proteomes" id="UP000289954"/>
    </source>
</evidence>
<sequence length="98" mass="9849">MTHGPTVAETPRTDPVPTVGTVTVRYFAAAAEAAGCDTESLPGGTAADLVAEMTRRHGAALAEVLTRCSLLAAGTRVEGDDEVPDGGTLDVLPPFAGG</sequence>